<organism evidence="2 3">
    <name type="scientific">Fusarium heterosporum</name>
    <dbReference type="NCBI Taxonomy" id="42747"/>
    <lineage>
        <taxon>Eukaryota</taxon>
        <taxon>Fungi</taxon>
        <taxon>Dikarya</taxon>
        <taxon>Ascomycota</taxon>
        <taxon>Pezizomycotina</taxon>
        <taxon>Sordariomycetes</taxon>
        <taxon>Hypocreomycetidae</taxon>
        <taxon>Hypocreales</taxon>
        <taxon>Nectriaceae</taxon>
        <taxon>Fusarium</taxon>
        <taxon>Fusarium heterosporum species complex</taxon>
    </lineage>
</organism>
<feature type="domain" description="NAD(P)-binding" evidence="1">
    <location>
        <begin position="9"/>
        <end position="111"/>
    </location>
</feature>
<dbReference type="OrthoDB" id="2130169at2759"/>
<dbReference type="Pfam" id="PF13460">
    <property type="entry name" value="NAD_binding_10"/>
    <property type="match status" value="1"/>
</dbReference>
<dbReference type="SUPFAM" id="SSF51735">
    <property type="entry name" value="NAD(P)-binding Rossmann-fold domains"/>
    <property type="match status" value="1"/>
</dbReference>
<dbReference type="AlphaFoldDB" id="A0A8H5T307"/>
<gene>
    <name evidence="2" type="ORF">FHETE_7999</name>
</gene>
<evidence type="ECO:0000313" key="2">
    <source>
        <dbReference type="EMBL" id="KAF5662292.1"/>
    </source>
</evidence>
<accession>A0A8H5T307</accession>
<sequence>MAPKIFLTGATGFVGGTILSTIHESYPNYEYTLLVRSKDRAKPIAENYPDAKFVYGHHDSTDVIEKAASEADIVIHTAESADTVSEAEAIAKGLTAGHSAENPGYYLHLSGSGVLTWYDLENKRYGEPPLPEQKYNDIHDIDRIINLPDDAYHKNVDNIVQSIDSNVVKYLIVAPPVIYGVVKGMVNKSSLTVPILSEATFDLGYTPYVGAGTTEWDHVHVEDLADLFKKCVEASQDPSKKDHPEIWGKRAYYFTRNGEHKYKDLAEWIAEEAHRQGYIPEPKTQSITFEYATGYKAGLVWGINSKGEAERAKKYLGWERKGPSLKETIAEAVAIAAKAKGLEPKYK</sequence>
<keyword evidence="3" id="KW-1185">Reference proteome</keyword>
<dbReference type="InterPro" id="IPR036291">
    <property type="entry name" value="NAD(P)-bd_dom_sf"/>
</dbReference>
<evidence type="ECO:0000259" key="1">
    <source>
        <dbReference type="Pfam" id="PF13460"/>
    </source>
</evidence>
<dbReference type="GO" id="GO:0004029">
    <property type="term" value="F:aldehyde dehydrogenase (NAD+) activity"/>
    <property type="evidence" value="ECO:0007669"/>
    <property type="project" value="TreeGrafter"/>
</dbReference>
<proteinExistence type="predicted"/>
<protein>
    <submittedName>
        <fullName evidence="2">Nucleoside diphosphate sugar epimerase</fullName>
    </submittedName>
</protein>
<evidence type="ECO:0000313" key="3">
    <source>
        <dbReference type="Proteomes" id="UP000567885"/>
    </source>
</evidence>
<comment type="caution">
    <text evidence="2">The sequence shown here is derived from an EMBL/GenBank/DDBJ whole genome shotgun (WGS) entry which is preliminary data.</text>
</comment>
<dbReference type="InterPro" id="IPR016040">
    <property type="entry name" value="NAD(P)-bd_dom"/>
</dbReference>
<dbReference type="PANTHER" id="PTHR48079">
    <property type="entry name" value="PROTEIN YEEZ"/>
    <property type="match status" value="1"/>
</dbReference>
<dbReference type="Gene3D" id="3.40.50.720">
    <property type="entry name" value="NAD(P)-binding Rossmann-like Domain"/>
    <property type="match status" value="1"/>
</dbReference>
<dbReference type="Proteomes" id="UP000567885">
    <property type="component" value="Unassembled WGS sequence"/>
</dbReference>
<reference evidence="2 3" key="1">
    <citation type="submission" date="2020-05" db="EMBL/GenBank/DDBJ databases">
        <title>Identification and distribution of gene clusters putatively required for synthesis of sphingolipid metabolism inhibitors in phylogenetically diverse species of the filamentous fungus Fusarium.</title>
        <authorList>
            <person name="Kim H.-S."/>
            <person name="Busman M."/>
            <person name="Brown D.W."/>
            <person name="Divon H."/>
            <person name="Uhlig S."/>
            <person name="Proctor R.H."/>
        </authorList>
    </citation>
    <scope>NUCLEOTIDE SEQUENCE [LARGE SCALE GENOMIC DNA]</scope>
    <source>
        <strain evidence="2 3">NRRL 20693</strain>
    </source>
</reference>
<name>A0A8H5T307_FUSHE</name>
<dbReference type="PANTHER" id="PTHR48079:SF6">
    <property type="entry name" value="NAD(P)-BINDING DOMAIN-CONTAINING PROTEIN-RELATED"/>
    <property type="match status" value="1"/>
</dbReference>
<dbReference type="EMBL" id="JAAGWQ010000167">
    <property type="protein sequence ID" value="KAF5662292.1"/>
    <property type="molecule type" value="Genomic_DNA"/>
</dbReference>
<dbReference type="GO" id="GO:0005737">
    <property type="term" value="C:cytoplasm"/>
    <property type="evidence" value="ECO:0007669"/>
    <property type="project" value="TreeGrafter"/>
</dbReference>
<dbReference type="InterPro" id="IPR051783">
    <property type="entry name" value="NAD(P)-dependent_oxidoreduct"/>
</dbReference>